<dbReference type="EMBL" id="JAKGTI010000001">
    <property type="protein sequence ID" value="MCF4098497.1"/>
    <property type="molecule type" value="Genomic_DNA"/>
</dbReference>
<evidence type="ECO:0000313" key="7">
    <source>
        <dbReference type="Proteomes" id="UP001201217"/>
    </source>
</evidence>
<reference evidence="6 7" key="1">
    <citation type="submission" date="2022-01" db="EMBL/GenBank/DDBJ databases">
        <title>Maritalea mediterranea sp. nov., isolated from marine plastic residues from the Malva-rosa beach (Valencia, Spain).</title>
        <authorList>
            <person name="Vidal-Verdu A."/>
            <person name="Molina-Menor E."/>
            <person name="Pascual J."/>
            <person name="Pereto J."/>
            <person name="Porcar M."/>
        </authorList>
    </citation>
    <scope>NUCLEOTIDE SEQUENCE [LARGE SCALE GENOMIC DNA]</scope>
    <source>
        <strain evidence="6 7">P4.10X</strain>
    </source>
</reference>
<comment type="similarity">
    <text evidence="2">Belongs to the bacterial solute-binding protein 2 family.</text>
</comment>
<gene>
    <name evidence="6" type="ORF">L1I42_08345</name>
</gene>
<evidence type="ECO:0000256" key="2">
    <source>
        <dbReference type="ARBA" id="ARBA00007639"/>
    </source>
</evidence>
<dbReference type="Proteomes" id="UP001201217">
    <property type="component" value="Unassembled WGS sequence"/>
</dbReference>
<keyword evidence="3 4" id="KW-0732">Signal</keyword>
<dbReference type="RefSeq" id="WP_236114015.1">
    <property type="nucleotide sequence ID" value="NZ_JAKGTI010000001.1"/>
</dbReference>
<feature type="signal peptide" evidence="4">
    <location>
        <begin position="1"/>
        <end position="24"/>
    </location>
</feature>
<feature type="chain" id="PRO_5045758676" evidence="4">
    <location>
        <begin position="25"/>
        <end position="319"/>
    </location>
</feature>
<evidence type="ECO:0000259" key="5">
    <source>
        <dbReference type="Pfam" id="PF13407"/>
    </source>
</evidence>
<dbReference type="Pfam" id="PF13407">
    <property type="entry name" value="Peripla_BP_4"/>
    <property type="match status" value="1"/>
</dbReference>
<protein>
    <submittedName>
        <fullName evidence="6">Substrate-binding domain-containing protein</fullName>
    </submittedName>
</protein>
<feature type="domain" description="Periplasmic binding protein" evidence="5">
    <location>
        <begin position="31"/>
        <end position="262"/>
    </location>
</feature>
<dbReference type="InterPro" id="IPR025997">
    <property type="entry name" value="SBP_2_dom"/>
</dbReference>
<organism evidence="6 7">
    <name type="scientific">Maritalea mediterranea</name>
    <dbReference type="NCBI Taxonomy" id="2909667"/>
    <lineage>
        <taxon>Bacteria</taxon>
        <taxon>Pseudomonadati</taxon>
        <taxon>Pseudomonadota</taxon>
        <taxon>Alphaproteobacteria</taxon>
        <taxon>Hyphomicrobiales</taxon>
        <taxon>Devosiaceae</taxon>
        <taxon>Maritalea</taxon>
    </lineage>
</organism>
<evidence type="ECO:0000256" key="1">
    <source>
        <dbReference type="ARBA" id="ARBA00004196"/>
    </source>
</evidence>
<evidence type="ECO:0000313" key="6">
    <source>
        <dbReference type="EMBL" id="MCF4098497.1"/>
    </source>
</evidence>
<evidence type="ECO:0000256" key="3">
    <source>
        <dbReference type="ARBA" id="ARBA00022729"/>
    </source>
</evidence>
<accession>A0ABS9E8G9</accession>
<dbReference type="PANTHER" id="PTHR46847">
    <property type="entry name" value="D-ALLOSE-BINDING PERIPLASMIC PROTEIN-RELATED"/>
    <property type="match status" value="1"/>
</dbReference>
<comment type="caution">
    <text evidence="6">The sequence shown here is derived from an EMBL/GenBank/DDBJ whole genome shotgun (WGS) entry which is preliminary data.</text>
</comment>
<comment type="subcellular location">
    <subcellularLocation>
        <location evidence="1">Cell envelope</location>
    </subcellularLocation>
</comment>
<name>A0ABS9E8G9_9HYPH</name>
<dbReference type="InterPro" id="IPR028082">
    <property type="entry name" value="Peripla_BP_I"/>
</dbReference>
<sequence>MRPTKTLLSLAAAGVLALASAATAQEDKIKIGVSYPTPTHAWAAGMNWHAEQAEKRLEELYPDVDLILVNSPDSGQQANAIEDLVSAHGIDALVVLPFESDPLTDPVLNAKKSGALITVVDRGLSQPNIEDIYVAGNNPELGRVSAQYMKTRLNEGDNIVILRGIPTVIDNERFDAFMEEIEGSGINVLDHKHANWNRDDGFEVMQDFLSRFPDIDAVWAQDDDIAIGVMAALEQASRDDDGIFVVGGAGMKQIIKRISEGDELIPVDVLYPPAMIATAMDVTVNAFKSNGPVAGRYILGATLITQENAMDFYFPDSPF</sequence>
<dbReference type="SUPFAM" id="SSF53822">
    <property type="entry name" value="Periplasmic binding protein-like I"/>
    <property type="match status" value="1"/>
</dbReference>
<dbReference type="Gene3D" id="3.40.50.2300">
    <property type="match status" value="2"/>
</dbReference>
<dbReference type="PANTHER" id="PTHR46847:SF1">
    <property type="entry name" value="D-ALLOSE-BINDING PERIPLASMIC PROTEIN-RELATED"/>
    <property type="match status" value="1"/>
</dbReference>
<keyword evidence="7" id="KW-1185">Reference proteome</keyword>
<evidence type="ECO:0000256" key="4">
    <source>
        <dbReference type="SAM" id="SignalP"/>
    </source>
</evidence>
<proteinExistence type="inferred from homology"/>